<dbReference type="GeneTree" id="ENSGT01100000263473"/>
<accession>A0A3B3SS74</accession>
<reference evidence="2" key="2">
    <citation type="submission" date="2025-09" db="UniProtKB">
        <authorList>
            <consortium name="Ensembl"/>
        </authorList>
    </citation>
    <scope>IDENTIFICATION</scope>
</reference>
<dbReference type="Proteomes" id="UP000261540">
    <property type="component" value="Unplaced"/>
</dbReference>
<name>A0A3B3SS74_9TELE</name>
<dbReference type="AlphaFoldDB" id="A0A3B3SS74"/>
<evidence type="ECO:0000313" key="3">
    <source>
        <dbReference type="Proteomes" id="UP000261540"/>
    </source>
</evidence>
<dbReference type="STRING" id="1676925.ENSPKIP00000033562"/>
<protein>
    <recommendedName>
        <fullName evidence="1">C-type lectin domain-containing protein</fullName>
    </recommendedName>
</protein>
<dbReference type="SUPFAM" id="SSF56436">
    <property type="entry name" value="C-type lectin-like"/>
    <property type="match status" value="1"/>
</dbReference>
<dbReference type="Ensembl" id="ENSPKIT00000014452.1">
    <property type="protein sequence ID" value="ENSPKIP00000033562.1"/>
    <property type="gene ID" value="ENSPKIG00000013225.1"/>
</dbReference>
<dbReference type="Pfam" id="PF00059">
    <property type="entry name" value="Lectin_C"/>
    <property type="match status" value="1"/>
</dbReference>
<dbReference type="InterPro" id="IPR016187">
    <property type="entry name" value="CTDL_fold"/>
</dbReference>
<evidence type="ECO:0000313" key="2">
    <source>
        <dbReference type="Ensembl" id="ENSPKIP00000033562.1"/>
    </source>
</evidence>
<sequence>MNTFSTAIERKYFCAFYFYFLTCQYKIRQNRVKLAFHLTFHSHCSCLSHQYHFVNINLTWTDAQAYCRENYTDLATIDNMGEMKRLTESVGSDYTGKAWIGLKKGTSWRWQWSSAEGGTGYTNWDLGQPDNSNNIEHCTEVKDNGAWNDRSCLSSTQTLYFICYTGE</sequence>
<keyword evidence="3" id="KW-1185">Reference proteome</keyword>
<dbReference type="SMART" id="SM00034">
    <property type="entry name" value="CLECT"/>
    <property type="match status" value="1"/>
</dbReference>
<dbReference type="PROSITE" id="PS50041">
    <property type="entry name" value="C_TYPE_LECTIN_2"/>
    <property type="match status" value="1"/>
</dbReference>
<organism evidence="2 3">
    <name type="scientific">Paramormyrops kingsleyae</name>
    <dbReference type="NCBI Taxonomy" id="1676925"/>
    <lineage>
        <taxon>Eukaryota</taxon>
        <taxon>Metazoa</taxon>
        <taxon>Chordata</taxon>
        <taxon>Craniata</taxon>
        <taxon>Vertebrata</taxon>
        <taxon>Euteleostomi</taxon>
        <taxon>Actinopterygii</taxon>
        <taxon>Neopterygii</taxon>
        <taxon>Teleostei</taxon>
        <taxon>Osteoglossocephala</taxon>
        <taxon>Osteoglossomorpha</taxon>
        <taxon>Osteoglossiformes</taxon>
        <taxon>Mormyridae</taxon>
        <taxon>Paramormyrops</taxon>
    </lineage>
</organism>
<dbReference type="PANTHER" id="PTHR45784">
    <property type="entry name" value="C-TYPE LECTIN DOMAIN FAMILY 20 MEMBER A-RELATED"/>
    <property type="match status" value="1"/>
</dbReference>
<evidence type="ECO:0000259" key="1">
    <source>
        <dbReference type="PROSITE" id="PS50041"/>
    </source>
</evidence>
<dbReference type="InterPro" id="IPR016186">
    <property type="entry name" value="C-type_lectin-like/link_sf"/>
</dbReference>
<feature type="domain" description="C-type lectin" evidence="1">
    <location>
        <begin position="51"/>
        <end position="152"/>
    </location>
</feature>
<reference evidence="2" key="1">
    <citation type="submission" date="2025-08" db="UniProtKB">
        <authorList>
            <consortium name="Ensembl"/>
        </authorList>
    </citation>
    <scope>IDENTIFICATION</scope>
</reference>
<proteinExistence type="predicted"/>
<dbReference type="InterPro" id="IPR001304">
    <property type="entry name" value="C-type_lectin-like"/>
</dbReference>
<dbReference type="Gene3D" id="3.10.100.10">
    <property type="entry name" value="Mannose-Binding Protein A, subunit A"/>
    <property type="match status" value="1"/>
</dbReference>
<dbReference type="PANTHER" id="PTHR45784:SF3">
    <property type="entry name" value="C-TYPE LECTIN DOMAIN FAMILY 4 MEMBER K-LIKE-RELATED"/>
    <property type="match status" value="1"/>
</dbReference>